<dbReference type="PROSITE" id="PS51349">
    <property type="entry name" value="FMN_HYDROXY_ACID_DH_2"/>
    <property type="match status" value="1"/>
</dbReference>
<dbReference type="InterPro" id="IPR037396">
    <property type="entry name" value="FMN_HAD"/>
</dbReference>
<comment type="cofactor">
    <cofactor evidence="1">
        <name>FMN</name>
        <dbReference type="ChEBI" id="CHEBI:58210"/>
    </cofactor>
</comment>
<dbReference type="CDD" id="cd02809">
    <property type="entry name" value="alpha_hydroxyacid_oxid_FMN"/>
    <property type="match status" value="1"/>
</dbReference>
<evidence type="ECO:0000256" key="1">
    <source>
        <dbReference type="ARBA" id="ARBA00001917"/>
    </source>
</evidence>
<evidence type="ECO:0000259" key="7">
    <source>
        <dbReference type="PROSITE" id="PS51349"/>
    </source>
</evidence>
<evidence type="ECO:0000256" key="3">
    <source>
        <dbReference type="ARBA" id="ARBA00022643"/>
    </source>
</evidence>
<dbReference type="InterPro" id="IPR012133">
    <property type="entry name" value="Alpha-hydoxy_acid_DH_FMN"/>
</dbReference>
<reference evidence="8" key="1">
    <citation type="journal article" date="2010" name="J. Am. Chem. Soc.">
        <title>Tailoring enzyme-rich environmental DNA clones: a source of enzymes for generating libraries of unnatural natural products.</title>
        <authorList>
            <person name="Banik J.J."/>
            <person name="Craig J.W."/>
            <person name="Calle P.Y."/>
            <person name="Brady S.F."/>
        </authorList>
    </citation>
    <scope>NUCLEOTIDE SEQUENCE</scope>
</reference>
<dbReference type="FunFam" id="3.20.20.70:FF:000029">
    <property type="entry name" value="L-lactate dehydrogenase"/>
    <property type="match status" value="1"/>
</dbReference>
<dbReference type="AlphaFoldDB" id="E9L1T2"/>
<dbReference type="Pfam" id="PF01070">
    <property type="entry name" value="FMN_dh"/>
    <property type="match status" value="1"/>
</dbReference>
<name>E9L1T2_9ZZZZ</name>
<dbReference type="InterPro" id="IPR000262">
    <property type="entry name" value="FMN-dep_DH"/>
</dbReference>
<feature type="region of interest" description="Disordered" evidence="6">
    <location>
        <begin position="365"/>
        <end position="388"/>
    </location>
</feature>
<accession>E9L1T2</accession>
<evidence type="ECO:0000256" key="2">
    <source>
        <dbReference type="ARBA" id="ARBA00022630"/>
    </source>
</evidence>
<evidence type="ECO:0000256" key="4">
    <source>
        <dbReference type="ARBA" id="ARBA00023002"/>
    </source>
</evidence>
<dbReference type="EMBL" id="HM486076">
    <property type="protein sequence ID" value="ADU56161.1"/>
    <property type="molecule type" value="Genomic_DNA"/>
</dbReference>
<protein>
    <recommendedName>
        <fullName evidence="7">FMN hydroxy acid dehydrogenase domain-containing protein</fullName>
    </recommendedName>
</protein>
<dbReference type="PIRSF" id="PIRSF000138">
    <property type="entry name" value="Al-hdrx_acd_dh"/>
    <property type="match status" value="1"/>
</dbReference>
<dbReference type="GO" id="GO:0016614">
    <property type="term" value="F:oxidoreductase activity, acting on CH-OH group of donors"/>
    <property type="evidence" value="ECO:0007669"/>
    <property type="project" value="UniProtKB-ARBA"/>
</dbReference>
<feature type="compositionally biased region" description="Polar residues" evidence="6">
    <location>
        <begin position="379"/>
        <end position="388"/>
    </location>
</feature>
<dbReference type="InterPro" id="IPR013785">
    <property type="entry name" value="Aldolase_TIM"/>
</dbReference>
<feature type="domain" description="FMN hydroxy acid dehydrogenase" evidence="7">
    <location>
        <begin position="3"/>
        <end position="363"/>
    </location>
</feature>
<keyword evidence="2" id="KW-0285">Flavoprotein</keyword>
<evidence type="ECO:0000313" key="8">
    <source>
        <dbReference type="EMBL" id="ADU56161.1"/>
    </source>
</evidence>
<proteinExistence type="inferred from homology"/>
<sequence length="388" mass="40715">MMDCTAEPVDVGDLERAAARILPAEVWDFVAGGSGSETTVAANREALDNVFLLPRVLRDVSACTTESTHLGRSAKLPMVTAPVAYQQLFHPDGEVATARAAAAAGIPFVASTLSSVPLEQIIEVGGRVWFQLYWLRDDAATVNLVRRAERTGCNAIVLTVDVPWMGRRLRDVRNRFALPAHIRAANITTTGTAHARDGEGSAVAAHTSQEFTPALTWSAVDRIRQMTRLPLVLKGLLAPEDAAQAVEYGVDAIVVSNHGGRQLDGAVTSITALPEIAAVVGDGCEILLDSGIRTGTDVLRALALGASGVLIGRPMMWGLAVAGERGATRVLEILAAELRDAMGLAGCTDVAGARRLRTAYGPGLAGASTATTRPAAVQARNSASWTNA</sequence>
<dbReference type="SUPFAM" id="SSF51395">
    <property type="entry name" value="FMN-linked oxidoreductases"/>
    <property type="match status" value="1"/>
</dbReference>
<keyword evidence="3" id="KW-0288">FMN</keyword>
<dbReference type="PROSITE" id="PS00557">
    <property type="entry name" value="FMN_HYDROXY_ACID_DH_1"/>
    <property type="match status" value="1"/>
</dbReference>
<evidence type="ECO:0000256" key="6">
    <source>
        <dbReference type="SAM" id="MobiDB-lite"/>
    </source>
</evidence>
<gene>
    <name evidence="8" type="ORF">CA915-40</name>
</gene>
<evidence type="ECO:0000256" key="5">
    <source>
        <dbReference type="ARBA" id="ARBA00024042"/>
    </source>
</evidence>
<dbReference type="PANTHER" id="PTHR10578">
    <property type="entry name" value="S -2-HYDROXY-ACID OXIDASE-RELATED"/>
    <property type="match status" value="1"/>
</dbReference>
<dbReference type="Gene3D" id="3.20.20.70">
    <property type="entry name" value="Aldolase class I"/>
    <property type="match status" value="1"/>
</dbReference>
<dbReference type="GO" id="GO:0010181">
    <property type="term" value="F:FMN binding"/>
    <property type="evidence" value="ECO:0007669"/>
    <property type="project" value="InterPro"/>
</dbReference>
<comment type="similarity">
    <text evidence="5">Belongs to the FMN-dependent alpha-hydroxy acid dehydrogenase family.</text>
</comment>
<keyword evidence="4" id="KW-0560">Oxidoreductase</keyword>
<organism evidence="8">
    <name type="scientific">uncultured organism CA915</name>
    <dbReference type="NCBI Taxonomy" id="941422"/>
    <lineage>
        <taxon>unclassified sequences</taxon>
        <taxon>environmental samples</taxon>
    </lineage>
</organism>
<dbReference type="PANTHER" id="PTHR10578:SF107">
    <property type="entry name" value="2-HYDROXYACID OXIDASE 1"/>
    <property type="match status" value="1"/>
</dbReference>
<dbReference type="InterPro" id="IPR008259">
    <property type="entry name" value="FMN_hydac_DH_AS"/>
</dbReference>